<dbReference type="SUPFAM" id="SSF55729">
    <property type="entry name" value="Acyl-CoA N-acyltransferases (Nat)"/>
    <property type="match status" value="1"/>
</dbReference>
<dbReference type="EC" id="2.3.1.184" evidence="6"/>
<dbReference type="Pfam" id="PF00765">
    <property type="entry name" value="Autoind_synth"/>
    <property type="match status" value="1"/>
</dbReference>
<dbReference type="RefSeq" id="WP_147042900.1">
    <property type="nucleotide sequence ID" value="NZ_BAABIR010000003.1"/>
</dbReference>
<dbReference type="Proteomes" id="UP000321249">
    <property type="component" value="Unassembled WGS sequence"/>
</dbReference>
<evidence type="ECO:0000313" key="8">
    <source>
        <dbReference type="Proteomes" id="UP000321249"/>
    </source>
</evidence>
<dbReference type="PANTHER" id="PTHR39322:SF1">
    <property type="entry name" value="ISOVALERYL-HOMOSERINE LACTONE SYNTHASE"/>
    <property type="match status" value="1"/>
</dbReference>
<proteinExistence type="inferred from homology"/>
<evidence type="ECO:0000313" key="7">
    <source>
        <dbReference type="EMBL" id="TXC63494.1"/>
    </source>
</evidence>
<dbReference type="PROSITE" id="PS51187">
    <property type="entry name" value="AUTOINDUCER_SYNTH_2"/>
    <property type="match status" value="1"/>
</dbReference>
<dbReference type="EMBL" id="VOQQ01000001">
    <property type="protein sequence ID" value="TXC63494.1"/>
    <property type="molecule type" value="Genomic_DNA"/>
</dbReference>
<evidence type="ECO:0000256" key="1">
    <source>
        <dbReference type="ARBA" id="ARBA00022654"/>
    </source>
</evidence>
<keyword evidence="2 6" id="KW-0808">Transferase</keyword>
<evidence type="ECO:0000256" key="2">
    <source>
        <dbReference type="ARBA" id="ARBA00022679"/>
    </source>
</evidence>
<comment type="catalytic activity">
    <reaction evidence="6">
        <text>a fatty acyl-[ACP] + S-adenosyl-L-methionine = an N-acyl-L-homoserine lactone + S-methyl-5'-thioadenosine + holo-[ACP] + H(+)</text>
        <dbReference type="Rhea" id="RHEA:10096"/>
        <dbReference type="Rhea" id="RHEA-COMP:9685"/>
        <dbReference type="Rhea" id="RHEA-COMP:14125"/>
        <dbReference type="ChEBI" id="CHEBI:15378"/>
        <dbReference type="ChEBI" id="CHEBI:17509"/>
        <dbReference type="ChEBI" id="CHEBI:55474"/>
        <dbReference type="ChEBI" id="CHEBI:59789"/>
        <dbReference type="ChEBI" id="CHEBI:64479"/>
        <dbReference type="ChEBI" id="CHEBI:138651"/>
        <dbReference type="EC" id="2.3.1.184"/>
    </reaction>
</comment>
<comment type="caution">
    <text evidence="7">The sequence shown here is derived from an EMBL/GenBank/DDBJ whole genome shotgun (WGS) entry which is preliminary data.</text>
</comment>
<evidence type="ECO:0000256" key="6">
    <source>
        <dbReference type="RuleBase" id="RU361135"/>
    </source>
</evidence>
<accession>A0A5C6TSW4</accession>
<dbReference type="GO" id="GO:0009372">
    <property type="term" value="P:quorum sensing"/>
    <property type="evidence" value="ECO:0007669"/>
    <property type="project" value="UniProtKB-UniRule"/>
</dbReference>
<evidence type="ECO:0000256" key="3">
    <source>
        <dbReference type="ARBA" id="ARBA00022691"/>
    </source>
</evidence>
<dbReference type="PRINTS" id="PR01549">
    <property type="entry name" value="AUTOINDCRSYN"/>
</dbReference>
<keyword evidence="4 5" id="KW-0071">Autoinducer synthesis</keyword>
<protein>
    <recommendedName>
        <fullName evidence="6">Acyl-homoserine-lactone synthase</fullName>
        <ecNumber evidence="6">2.3.1.184</ecNumber>
    </recommendedName>
    <alternativeName>
        <fullName evidence="6">Autoinducer synthesis protein</fullName>
    </alternativeName>
</protein>
<keyword evidence="3 6" id="KW-0949">S-adenosyl-L-methionine</keyword>
<keyword evidence="1 5" id="KW-0673">Quorum sensing</keyword>
<comment type="similarity">
    <text evidence="5 6">Belongs to the autoinducer synthase family.</text>
</comment>
<reference evidence="7 8" key="1">
    <citation type="journal article" date="2015" name="J. Microbiol.">
        <title>Sphingosinicella ginsenosidimutans sp. nov., with ginsenoside converting activity.</title>
        <authorList>
            <person name="Kim J.K."/>
            <person name="Kang M.S."/>
            <person name="Park S.C."/>
            <person name="Kim K.M."/>
            <person name="Choi K."/>
            <person name="Yoon M.H."/>
            <person name="Im W.T."/>
        </authorList>
    </citation>
    <scope>NUCLEOTIDE SEQUENCE [LARGE SCALE GENOMIC DNA]</scope>
    <source>
        <strain evidence="7 8">BS-11</strain>
    </source>
</reference>
<keyword evidence="8" id="KW-1185">Reference proteome</keyword>
<dbReference type="PANTHER" id="PTHR39322">
    <property type="entry name" value="ACYL-HOMOSERINE-LACTONE SYNTHASE"/>
    <property type="match status" value="1"/>
</dbReference>
<dbReference type="Gene3D" id="3.40.630.30">
    <property type="match status" value="1"/>
</dbReference>
<gene>
    <name evidence="7" type="ORF">FRZ32_07360</name>
</gene>
<name>A0A5C6TSW4_9SPHN</name>
<sequence>MLHVMQTAARPISDGVLRAMFAARKSVFVDLLKWDVPVIDGTYEVDQFDDTHATYLVLADREEGHLASARLLPTTRPHILDSFYGELCEEAPPQAPDVFEITRFCLDRGLSARERRAARDTLVTALAEHALAHGITAYTAIAEMPWFQQILAFGWRCRPLGLPQVIDATMLVALSIEIDTDTPAKLAAAGIVPSIDIHAAAARVAA</sequence>
<evidence type="ECO:0000256" key="5">
    <source>
        <dbReference type="PROSITE-ProRule" id="PRU00533"/>
    </source>
</evidence>
<evidence type="ECO:0000256" key="4">
    <source>
        <dbReference type="ARBA" id="ARBA00022929"/>
    </source>
</evidence>
<dbReference type="InterPro" id="IPR016181">
    <property type="entry name" value="Acyl_CoA_acyltransferase"/>
</dbReference>
<dbReference type="GO" id="GO:0007165">
    <property type="term" value="P:signal transduction"/>
    <property type="evidence" value="ECO:0007669"/>
    <property type="project" value="TreeGrafter"/>
</dbReference>
<dbReference type="AlphaFoldDB" id="A0A5C6TSW4"/>
<dbReference type="GO" id="GO:0061579">
    <property type="term" value="F:N-acyl homoserine lactone synthase activity"/>
    <property type="evidence" value="ECO:0007669"/>
    <property type="project" value="UniProtKB-UniRule"/>
</dbReference>
<dbReference type="InterPro" id="IPR001690">
    <property type="entry name" value="Autoind_synthase"/>
</dbReference>
<organism evidence="7 8">
    <name type="scientific">Allosphingosinicella ginsenosidimutans</name>
    <dbReference type="NCBI Taxonomy" id="1176539"/>
    <lineage>
        <taxon>Bacteria</taxon>
        <taxon>Pseudomonadati</taxon>
        <taxon>Pseudomonadota</taxon>
        <taxon>Alphaproteobacteria</taxon>
        <taxon>Sphingomonadales</taxon>
        <taxon>Sphingomonadaceae</taxon>
        <taxon>Allosphingosinicella</taxon>
    </lineage>
</organism>
<dbReference type="OrthoDB" id="6169313at2"/>